<dbReference type="RefSeq" id="WP_209336091.1">
    <property type="nucleotide sequence ID" value="NZ_JAGIYY010000005.1"/>
</dbReference>
<dbReference type="Proteomes" id="UP000666240">
    <property type="component" value="Unassembled WGS sequence"/>
</dbReference>
<dbReference type="SUPFAM" id="SSF53850">
    <property type="entry name" value="Periplasmic binding protein-like II"/>
    <property type="match status" value="1"/>
</dbReference>
<dbReference type="AlphaFoldDB" id="A0A8J7R582"/>
<dbReference type="GO" id="GO:0042918">
    <property type="term" value="P:alkanesulfonate transmembrane transport"/>
    <property type="evidence" value="ECO:0007669"/>
    <property type="project" value="TreeGrafter"/>
</dbReference>
<organism evidence="6 7">
    <name type="scientific">Tianweitania sediminis</name>
    <dbReference type="NCBI Taxonomy" id="1502156"/>
    <lineage>
        <taxon>Bacteria</taxon>
        <taxon>Pseudomonadati</taxon>
        <taxon>Pseudomonadota</taxon>
        <taxon>Alphaproteobacteria</taxon>
        <taxon>Hyphomicrobiales</taxon>
        <taxon>Phyllobacteriaceae</taxon>
        <taxon>Tianweitania</taxon>
    </lineage>
</organism>
<comment type="caution">
    <text evidence="6">The sequence shown here is derived from an EMBL/GenBank/DDBJ whole genome shotgun (WGS) entry which is preliminary data.</text>
</comment>
<comment type="similarity">
    <text evidence="2">Belongs to the bacterial solute-binding protein SsuA/TauA family.</text>
</comment>
<name>A0A8J7R582_9HYPH</name>
<accession>A0A8J7R582</accession>
<reference evidence="6" key="1">
    <citation type="submission" date="2021-03" db="EMBL/GenBank/DDBJ databases">
        <title>Genome sequencing and assembly of Tianweitania sediminis.</title>
        <authorList>
            <person name="Chhetri G."/>
        </authorList>
    </citation>
    <scope>NUCLEOTIDE SEQUENCE</scope>
    <source>
        <strain evidence="6">Z8</strain>
    </source>
</reference>
<feature type="chain" id="PRO_5035157323" evidence="4">
    <location>
        <begin position="36"/>
        <end position="346"/>
    </location>
</feature>
<dbReference type="Pfam" id="PF09084">
    <property type="entry name" value="NMT1"/>
    <property type="match status" value="1"/>
</dbReference>
<evidence type="ECO:0000313" key="6">
    <source>
        <dbReference type="EMBL" id="MBP0440050.1"/>
    </source>
</evidence>
<dbReference type="InterPro" id="IPR015168">
    <property type="entry name" value="SsuA/THI5"/>
</dbReference>
<evidence type="ECO:0000256" key="4">
    <source>
        <dbReference type="SAM" id="SignalP"/>
    </source>
</evidence>
<evidence type="ECO:0000256" key="3">
    <source>
        <dbReference type="ARBA" id="ARBA00022729"/>
    </source>
</evidence>
<dbReference type="GO" id="GO:0042597">
    <property type="term" value="C:periplasmic space"/>
    <property type="evidence" value="ECO:0007669"/>
    <property type="project" value="UniProtKB-SubCell"/>
</dbReference>
<protein>
    <submittedName>
        <fullName evidence="6">ABC transporter substrate-binding protein</fullName>
    </submittedName>
</protein>
<feature type="signal peptide" evidence="4">
    <location>
        <begin position="1"/>
        <end position="35"/>
    </location>
</feature>
<dbReference type="InterPro" id="IPR001638">
    <property type="entry name" value="Solute-binding_3/MltF_N"/>
</dbReference>
<comment type="subcellular location">
    <subcellularLocation>
        <location evidence="1">Periplasm</location>
    </subcellularLocation>
</comment>
<dbReference type="EMBL" id="JAGIYY010000005">
    <property type="protein sequence ID" value="MBP0440050.1"/>
    <property type="molecule type" value="Genomic_DNA"/>
</dbReference>
<evidence type="ECO:0000256" key="2">
    <source>
        <dbReference type="ARBA" id="ARBA00010742"/>
    </source>
</evidence>
<evidence type="ECO:0000313" key="7">
    <source>
        <dbReference type="Proteomes" id="UP000666240"/>
    </source>
</evidence>
<evidence type="ECO:0000259" key="5">
    <source>
        <dbReference type="SMART" id="SM00062"/>
    </source>
</evidence>
<sequence length="346" mass="36995">MKNGSISRRDLLRASANLGIASFALSLGATSVATAQEKRVVLGHFASANQQNYAKATGSMQAAMGSDVAVDFVGVSAGPQILTAMAADSMDLCNMGSSPMLVGFAQGLPVSMVYVHKIVKDGEALVVREGSGISTLEDLKGRKIGCPFNTSVHFALIAALQSVNLTPADVELINLRPDATLAAWQQNAIDAAYIWHPVLGTLQSEGGSVIFETGDLASQGILIFDAIVCRNAFKEEHPDLVLAYLKELARINEIYRSKPEEIADTMAPFLQIPRETALLVARTTHTITPEEMLTSEWLGQPGSDESGVITALKKQVQFMVDTGQMPNPPSNLAKFIDSSFVQKMVS</sequence>
<evidence type="ECO:0000256" key="1">
    <source>
        <dbReference type="ARBA" id="ARBA00004418"/>
    </source>
</evidence>
<gene>
    <name evidence="6" type="ORF">J5Y06_15440</name>
</gene>
<feature type="domain" description="Solute-binding protein family 3/N-terminal" evidence="5">
    <location>
        <begin position="41"/>
        <end position="259"/>
    </location>
</feature>
<proteinExistence type="inferred from homology"/>
<keyword evidence="7" id="KW-1185">Reference proteome</keyword>
<dbReference type="PROSITE" id="PS51318">
    <property type="entry name" value="TAT"/>
    <property type="match status" value="1"/>
</dbReference>
<dbReference type="PANTHER" id="PTHR30024:SF47">
    <property type="entry name" value="TAURINE-BINDING PERIPLASMIC PROTEIN"/>
    <property type="match status" value="1"/>
</dbReference>
<dbReference type="SMART" id="SM00062">
    <property type="entry name" value="PBPb"/>
    <property type="match status" value="1"/>
</dbReference>
<dbReference type="Gene3D" id="3.40.190.10">
    <property type="entry name" value="Periplasmic binding protein-like II"/>
    <property type="match status" value="2"/>
</dbReference>
<dbReference type="PANTHER" id="PTHR30024">
    <property type="entry name" value="ALIPHATIC SULFONATES-BINDING PROTEIN-RELATED"/>
    <property type="match status" value="1"/>
</dbReference>
<dbReference type="InterPro" id="IPR006311">
    <property type="entry name" value="TAT_signal"/>
</dbReference>
<keyword evidence="3 4" id="KW-0732">Signal</keyword>